<evidence type="ECO:0000313" key="2">
    <source>
        <dbReference type="EMBL" id="NDJ15700.1"/>
    </source>
</evidence>
<reference evidence="2" key="1">
    <citation type="submission" date="2019-12" db="EMBL/GenBank/DDBJ databases">
        <title>High-Quality draft genome sequences of three cyanobacteria isolated from the limestone walls of the Old Cathedral of Coimbra.</title>
        <authorList>
            <person name="Tiago I."/>
            <person name="Soares F."/>
            <person name="Portugal A."/>
        </authorList>
    </citation>
    <scope>NUCLEOTIDE SEQUENCE</scope>
    <source>
        <strain evidence="2">A</strain>
    </source>
</reference>
<dbReference type="EMBL" id="WVIE01000001">
    <property type="protein sequence ID" value="NDJ15700.1"/>
    <property type="molecule type" value="Genomic_DNA"/>
</dbReference>
<feature type="transmembrane region" description="Helical" evidence="1">
    <location>
        <begin position="340"/>
        <end position="356"/>
    </location>
</feature>
<dbReference type="AlphaFoldDB" id="A0A8J7YYG3"/>
<dbReference type="InterPro" id="IPR026374">
    <property type="entry name" value="Cyano_PEP"/>
</dbReference>
<keyword evidence="3" id="KW-1185">Reference proteome</keyword>
<evidence type="ECO:0000256" key="1">
    <source>
        <dbReference type="SAM" id="Phobius"/>
    </source>
</evidence>
<dbReference type="Proteomes" id="UP000646053">
    <property type="component" value="Unassembled WGS sequence"/>
</dbReference>
<dbReference type="RefSeq" id="WP_162421116.1">
    <property type="nucleotide sequence ID" value="NZ_WVIE01000001.1"/>
</dbReference>
<name>A0A8J7YYG3_9CYAN</name>
<keyword evidence="1" id="KW-0472">Membrane</keyword>
<organism evidence="2 3">
    <name type="scientific">Myxacorys almedinensis A</name>
    <dbReference type="NCBI Taxonomy" id="2690445"/>
    <lineage>
        <taxon>Bacteria</taxon>
        <taxon>Bacillati</taxon>
        <taxon>Cyanobacteriota</taxon>
        <taxon>Cyanophyceae</taxon>
        <taxon>Leptolyngbyales</taxon>
        <taxon>Leptolyngbyaceae</taxon>
        <taxon>Myxacorys</taxon>
        <taxon>Myxacorys almedinensis</taxon>
    </lineage>
</organism>
<evidence type="ECO:0000313" key="3">
    <source>
        <dbReference type="Proteomes" id="UP000646053"/>
    </source>
</evidence>
<gene>
    <name evidence="2" type="ORF">GS601_00080</name>
</gene>
<accession>A0A8J7YYG3</accession>
<proteinExistence type="predicted"/>
<sequence>MSGLTQAAVGFLVRIPNGLSIEVFVAFRLMVLEDIPISRKLGKQASSRGFQLFSSRNARSERQRHLPALALSATVGWLASTLGVSAIAADMSLGNSGVRFNKDTTLETNFVESHGAYQSTFGVINLDTNEKTPLLIETQPADQPASIFNPSTKVNNAGQPVDFLGTAGGAVANPSATYTFKANTNYVFYLESVYNGRPTGTVYSSDVMNAGQERQVAFSGDPANFCQGEGVSLAWDDTGSSLVRDREQQDRDFDDFIVRLRDTACPIGGGDTPATAAIPPAESVVPPVGQLPPGGAPVAAGGSAGGLTVPLGLLGAGAIAGIAVAAGGGGDNDSEPIPEPFTIIGSGAAVGFAALMRRRARGRKKK</sequence>
<protein>
    <submittedName>
        <fullName evidence="2">PEP-CTERM sorting domain-containing protein</fullName>
    </submittedName>
</protein>
<comment type="caution">
    <text evidence="2">The sequence shown here is derived from an EMBL/GenBank/DDBJ whole genome shotgun (WGS) entry which is preliminary data.</text>
</comment>
<dbReference type="NCBIfam" id="TIGR04155">
    <property type="entry name" value="cyano_PEP"/>
    <property type="match status" value="1"/>
</dbReference>
<keyword evidence="1" id="KW-0812">Transmembrane</keyword>
<keyword evidence="1" id="KW-1133">Transmembrane helix</keyword>